<sequence>MVRQVGDRAEVMRRGRVVEEGPADDVHGKPGDPYTPYTRQLLAAVPALAPALTPAVAARRRAERRVDRTGAAPGPLA</sequence>
<dbReference type="InterPro" id="IPR027417">
    <property type="entry name" value="P-loop_NTPase"/>
</dbReference>
<gene>
    <name evidence="2" type="ORF">QFZ56_005080</name>
</gene>
<keyword evidence="3" id="KW-1185">Reference proteome</keyword>
<protein>
    <submittedName>
        <fullName evidence="2">ABC-type oligopeptide transport system ATPase subunit</fullName>
    </submittedName>
</protein>
<evidence type="ECO:0000256" key="1">
    <source>
        <dbReference type="SAM" id="MobiDB-lite"/>
    </source>
</evidence>
<feature type="region of interest" description="Disordered" evidence="1">
    <location>
        <begin position="55"/>
        <end position="77"/>
    </location>
</feature>
<dbReference type="Gene3D" id="3.40.50.300">
    <property type="entry name" value="P-loop containing nucleotide triphosphate hydrolases"/>
    <property type="match status" value="1"/>
</dbReference>
<evidence type="ECO:0000313" key="3">
    <source>
        <dbReference type="Proteomes" id="UP001243364"/>
    </source>
</evidence>
<reference evidence="2 3" key="1">
    <citation type="submission" date="2023-07" db="EMBL/GenBank/DDBJ databases">
        <title>Comparative genomics of wheat-associated soil bacteria to identify genetic determinants of phenazine resistance.</title>
        <authorList>
            <person name="Mouncey N."/>
        </authorList>
    </citation>
    <scope>NUCLEOTIDE SEQUENCE [LARGE SCALE GENOMIC DNA]</scope>
    <source>
        <strain evidence="2 3">W4I19-2</strain>
    </source>
</reference>
<organism evidence="2 3">
    <name type="scientific">Streptomyces achromogenes</name>
    <dbReference type="NCBI Taxonomy" id="67255"/>
    <lineage>
        <taxon>Bacteria</taxon>
        <taxon>Bacillati</taxon>
        <taxon>Actinomycetota</taxon>
        <taxon>Actinomycetes</taxon>
        <taxon>Kitasatosporales</taxon>
        <taxon>Streptomycetaceae</taxon>
        <taxon>Streptomyces</taxon>
    </lineage>
</organism>
<evidence type="ECO:0000313" key="2">
    <source>
        <dbReference type="EMBL" id="MDQ0686117.1"/>
    </source>
</evidence>
<dbReference type="Proteomes" id="UP001243364">
    <property type="component" value="Unassembled WGS sequence"/>
</dbReference>
<feature type="region of interest" description="Disordered" evidence="1">
    <location>
        <begin position="1"/>
        <end position="34"/>
    </location>
</feature>
<comment type="caution">
    <text evidence="2">The sequence shown here is derived from an EMBL/GenBank/DDBJ whole genome shotgun (WGS) entry which is preliminary data.</text>
</comment>
<name>A0ABU0Q622_STRAH</name>
<proteinExistence type="predicted"/>
<accession>A0ABU0Q622</accession>
<dbReference type="EMBL" id="JAUSYA010000001">
    <property type="protein sequence ID" value="MDQ0686117.1"/>
    <property type="molecule type" value="Genomic_DNA"/>
</dbReference>
<feature type="compositionally biased region" description="Basic and acidic residues" evidence="1">
    <location>
        <begin position="1"/>
        <end position="30"/>
    </location>
</feature>